<organism evidence="10">
    <name type="scientific">Desulfurivibrio alkaliphilus</name>
    <dbReference type="NCBI Taxonomy" id="427923"/>
    <lineage>
        <taxon>Bacteria</taxon>
        <taxon>Pseudomonadati</taxon>
        <taxon>Thermodesulfobacteriota</taxon>
        <taxon>Desulfobulbia</taxon>
        <taxon>Desulfobulbales</taxon>
        <taxon>Desulfobulbaceae</taxon>
        <taxon>Desulfurivibrio</taxon>
    </lineage>
</organism>
<dbReference type="SMART" id="SM00448">
    <property type="entry name" value="REC"/>
    <property type="match status" value="1"/>
</dbReference>
<evidence type="ECO:0000259" key="8">
    <source>
        <dbReference type="PROSITE" id="PS50045"/>
    </source>
</evidence>
<dbReference type="GO" id="GO:0005524">
    <property type="term" value="F:ATP binding"/>
    <property type="evidence" value="ECO:0007669"/>
    <property type="project" value="UniProtKB-KW"/>
</dbReference>
<dbReference type="PANTHER" id="PTHR32071">
    <property type="entry name" value="TRANSCRIPTIONAL REGULATORY PROTEIN"/>
    <property type="match status" value="1"/>
</dbReference>
<dbReference type="AlphaFoldDB" id="A0A7C2XAU1"/>
<dbReference type="InterPro" id="IPR002078">
    <property type="entry name" value="Sigma_54_int"/>
</dbReference>
<dbReference type="SUPFAM" id="SSF46689">
    <property type="entry name" value="Homeodomain-like"/>
    <property type="match status" value="1"/>
</dbReference>
<dbReference type="InterPro" id="IPR058031">
    <property type="entry name" value="AAA_lid_NorR"/>
</dbReference>
<dbReference type="InterPro" id="IPR001789">
    <property type="entry name" value="Sig_transdc_resp-reg_receiver"/>
</dbReference>
<keyword evidence="2" id="KW-0547">Nucleotide-binding</keyword>
<dbReference type="PANTHER" id="PTHR32071:SF113">
    <property type="entry name" value="ALGINATE BIOSYNTHESIS TRANSCRIPTIONAL REGULATORY PROTEIN ALGB"/>
    <property type="match status" value="1"/>
</dbReference>
<dbReference type="FunFam" id="3.40.50.2300:FF:000018">
    <property type="entry name" value="DNA-binding transcriptional regulator NtrC"/>
    <property type="match status" value="1"/>
</dbReference>
<keyword evidence="5" id="KW-0805">Transcription regulation</keyword>
<evidence type="ECO:0000256" key="4">
    <source>
        <dbReference type="ARBA" id="ARBA00023012"/>
    </source>
</evidence>
<dbReference type="InterPro" id="IPR025662">
    <property type="entry name" value="Sigma_54_int_dom_ATP-bd_1"/>
</dbReference>
<dbReference type="Gene3D" id="3.40.50.300">
    <property type="entry name" value="P-loop containing nucleotide triphosphate hydrolases"/>
    <property type="match status" value="1"/>
</dbReference>
<protein>
    <submittedName>
        <fullName evidence="10">Sigma-54-dependent Fis family transcriptional regulator</fullName>
    </submittedName>
</protein>
<dbReference type="GO" id="GO:0000160">
    <property type="term" value="P:phosphorelay signal transduction system"/>
    <property type="evidence" value="ECO:0007669"/>
    <property type="project" value="UniProtKB-KW"/>
</dbReference>
<keyword evidence="3" id="KW-0067">ATP-binding</keyword>
<dbReference type="PROSITE" id="PS50045">
    <property type="entry name" value="SIGMA54_INTERACT_4"/>
    <property type="match status" value="1"/>
</dbReference>
<dbReference type="CDD" id="cd00009">
    <property type="entry name" value="AAA"/>
    <property type="match status" value="1"/>
</dbReference>
<dbReference type="Gene3D" id="3.40.50.2300">
    <property type="match status" value="1"/>
</dbReference>
<evidence type="ECO:0000256" key="3">
    <source>
        <dbReference type="ARBA" id="ARBA00022840"/>
    </source>
</evidence>
<accession>A0A7C2XAU1</accession>
<dbReference type="PROSITE" id="PS00688">
    <property type="entry name" value="SIGMA54_INTERACT_3"/>
    <property type="match status" value="1"/>
</dbReference>
<evidence type="ECO:0000313" key="10">
    <source>
        <dbReference type="EMBL" id="HET98575.1"/>
    </source>
</evidence>
<dbReference type="SMART" id="SM00382">
    <property type="entry name" value="AAA"/>
    <property type="match status" value="1"/>
</dbReference>
<dbReference type="GO" id="GO:0043565">
    <property type="term" value="F:sequence-specific DNA binding"/>
    <property type="evidence" value="ECO:0007669"/>
    <property type="project" value="InterPro"/>
</dbReference>
<evidence type="ECO:0000256" key="2">
    <source>
        <dbReference type="ARBA" id="ARBA00022741"/>
    </source>
</evidence>
<dbReference type="PROSITE" id="PS50110">
    <property type="entry name" value="RESPONSE_REGULATORY"/>
    <property type="match status" value="1"/>
</dbReference>
<dbReference type="SUPFAM" id="SSF52540">
    <property type="entry name" value="P-loop containing nucleoside triphosphate hydrolases"/>
    <property type="match status" value="1"/>
</dbReference>
<dbReference type="SUPFAM" id="SSF52172">
    <property type="entry name" value="CheY-like"/>
    <property type="match status" value="1"/>
</dbReference>
<name>A0A7C2XAU1_9BACT</name>
<feature type="modified residue" description="4-aspartylphosphate" evidence="7">
    <location>
        <position position="52"/>
    </location>
</feature>
<evidence type="ECO:0000256" key="6">
    <source>
        <dbReference type="ARBA" id="ARBA00023163"/>
    </source>
</evidence>
<comment type="caution">
    <text evidence="10">The sequence shown here is derived from an EMBL/GenBank/DDBJ whole genome shotgun (WGS) entry which is preliminary data.</text>
</comment>
<dbReference type="InterPro" id="IPR025944">
    <property type="entry name" value="Sigma_54_int_dom_CS"/>
</dbReference>
<dbReference type="InterPro" id="IPR027417">
    <property type="entry name" value="P-loop_NTPase"/>
</dbReference>
<evidence type="ECO:0000256" key="1">
    <source>
        <dbReference type="ARBA" id="ARBA00022553"/>
    </source>
</evidence>
<keyword evidence="6" id="KW-0804">Transcription</keyword>
<feature type="domain" description="Response regulatory" evidence="9">
    <location>
        <begin position="3"/>
        <end position="117"/>
    </location>
</feature>
<dbReference type="Pfam" id="PF00158">
    <property type="entry name" value="Sigma54_activat"/>
    <property type="match status" value="1"/>
</dbReference>
<dbReference type="Gene3D" id="1.10.8.60">
    <property type="match status" value="1"/>
</dbReference>
<gene>
    <name evidence="10" type="ORF">ENN98_07820</name>
</gene>
<dbReference type="PRINTS" id="PR01590">
    <property type="entry name" value="HTHFIS"/>
</dbReference>
<evidence type="ECO:0000256" key="7">
    <source>
        <dbReference type="PROSITE-ProRule" id="PRU00169"/>
    </source>
</evidence>
<keyword evidence="1 7" id="KW-0597">Phosphoprotein</keyword>
<feature type="domain" description="Sigma-54 factor interaction" evidence="8">
    <location>
        <begin position="142"/>
        <end position="371"/>
    </location>
</feature>
<dbReference type="EMBL" id="DSDS01000175">
    <property type="protein sequence ID" value="HET98575.1"/>
    <property type="molecule type" value="Genomic_DNA"/>
</dbReference>
<proteinExistence type="predicted"/>
<reference evidence="10" key="1">
    <citation type="journal article" date="2020" name="mSystems">
        <title>Genome- and Community-Level Interaction Insights into Carbon Utilization and Element Cycling Functions of Hydrothermarchaeota in Hydrothermal Sediment.</title>
        <authorList>
            <person name="Zhou Z."/>
            <person name="Liu Y."/>
            <person name="Xu W."/>
            <person name="Pan J."/>
            <person name="Luo Z.H."/>
            <person name="Li M."/>
        </authorList>
    </citation>
    <scope>NUCLEOTIDE SEQUENCE [LARGE SCALE GENOMIC DNA]</scope>
    <source>
        <strain evidence="10">SpSt-1224</strain>
    </source>
</reference>
<dbReference type="Pfam" id="PF00072">
    <property type="entry name" value="Response_reg"/>
    <property type="match status" value="1"/>
</dbReference>
<sequence length="468" mass="52230">MAKILVVDDELSIREFLKILLEEEGHGVECAGGGAAALKLLREREFDLLITDIRMPPPDGLSLLAQAKEIRPELPVVLITAFASPDDAVLAMKNGAFDYITKPFKVGEIKDIIRGALKSRRNLDLPLLSSTAQQSVSEFEGIIGGSAEMLKIYDIIRRVAPTQANVLIHGESGTGKELVARAIHRLSPASNHEFVPIICSAIPESLFESEVFGYTKGAFTGATANRAGLFEHANHGTAFLDEIGELTPLIQTKLLRVLQEREIKRVGGTETIRINIRVISATNRNLEEEIVAGRFREDLFYRLAVVPIRVPPLRERKRDVPLLVDHFLAKYSRLFNKDIRKISSYAMEVLMDYDFPGNVRELENIIERGVAMENSQIILPESLTLAGQRRGRPEEEEPTAPGQLIDNLTEAALERGLEPVLAELEREMIIKALERAENSKTKAAELLKTTFRSLRYKIKKYQITPPTP</sequence>
<dbReference type="InterPro" id="IPR011006">
    <property type="entry name" value="CheY-like_superfamily"/>
</dbReference>
<dbReference type="Pfam" id="PF25601">
    <property type="entry name" value="AAA_lid_14"/>
    <property type="match status" value="1"/>
</dbReference>
<dbReference type="InterPro" id="IPR009057">
    <property type="entry name" value="Homeodomain-like_sf"/>
</dbReference>
<dbReference type="GO" id="GO:0006355">
    <property type="term" value="P:regulation of DNA-templated transcription"/>
    <property type="evidence" value="ECO:0007669"/>
    <property type="project" value="InterPro"/>
</dbReference>
<dbReference type="PROSITE" id="PS00675">
    <property type="entry name" value="SIGMA54_INTERACT_1"/>
    <property type="match status" value="1"/>
</dbReference>
<evidence type="ECO:0000259" key="9">
    <source>
        <dbReference type="PROSITE" id="PS50110"/>
    </source>
</evidence>
<dbReference type="Gene3D" id="1.10.10.60">
    <property type="entry name" value="Homeodomain-like"/>
    <property type="match status" value="1"/>
</dbReference>
<dbReference type="CDD" id="cd00156">
    <property type="entry name" value="REC"/>
    <property type="match status" value="1"/>
</dbReference>
<evidence type="ECO:0000256" key="5">
    <source>
        <dbReference type="ARBA" id="ARBA00023015"/>
    </source>
</evidence>
<dbReference type="InterPro" id="IPR002197">
    <property type="entry name" value="HTH_Fis"/>
</dbReference>
<dbReference type="FunFam" id="3.40.50.300:FF:000006">
    <property type="entry name" value="DNA-binding transcriptional regulator NtrC"/>
    <property type="match status" value="1"/>
</dbReference>
<dbReference type="Proteomes" id="UP000885986">
    <property type="component" value="Unassembled WGS sequence"/>
</dbReference>
<dbReference type="InterPro" id="IPR003593">
    <property type="entry name" value="AAA+_ATPase"/>
</dbReference>
<dbReference type="Pfam" id="PF02954">
    <property type="entry name" value="HTH_8"/>
    <property type="match status" value="1"/>
</dbReference>
<keyword evidence="4" id="KW-0902">Two-component regulatory system</keyword>